<sequence>MKFSKTIITALCCGSATLISAKDLGTHGAVYKIQEPDALEQIYDKLKAMEKTGALQKKQKEAVDRALNTAKNPKPVENIQTATTRRVRMFDPTMRLSNDITTDEGLVVARAGTSVNPLDTVTMTKTLVFFKGSDPEQVAAVKKLVDAYKNRITPLLVDGSWYDLTKSWKRQVYFDQQGYISRKLQITTVPAIVRQNGKLLEISEVPAKELKP</sequence>
<accession>A0A0C4XXJ9</accession>
<dbReference type="RefSeq" id="WP_000672672.1">
    <property type="nucleotide sequence ID" value="NZ_CP018144.1"/>
</dbReference>
<reference evidence="1" key="1">
    <citation type="submission" date="2014-10" db="EMBL/GenBank/DDBJ databases">
        <authorList>
            <person name="Liu L."/>
            <person name="Ji S."/>
            <person name="Ruan Z."/>
            <person name="Fu Y."/>
            <person name="Fu Y."/>
            <person name="Wang Y."/>
            <person name="Yu Y."/>
        </authorList>
    </citation>
    <scope>NUCLEOTIDE SEQUENCE</scope>
    <source>
        <strain evidence="1">A221</strain>
        <plasmid evidence="1">pAZJ221</plasmid>
    </source>
</reference>
<evidence type="ECO:0000313" key="1">
    <source>
        <dbReference type="EMBL" id="AJF79888.1"/>
    </source>
</evidence>
<name>A0A0C4XXJ9_ACIBA</name>
<organism evidence="1">
    <name type="scientific">Acinetobacter baumannii</name>
    <dbReference type="NCBI Taxonomy" id="470"/>
    <lineage>
        <taxon>Bacteria</taxon>
        <taxon>Pseudomonadati</taxon>
        <taxon>Pseudomonadota</taxon>
        <taxon>Gammaproteobacteria</taxon>
        <taxon>Moraxellales</taxon>
        <taxon>Moraxellaceae</taxon>
        <taxon>Acinetobacter</taxon>
        <taxon>Acinetobacter calcoaceticus/baumannii complex</taxon>
    </lineage>
</organism>
<dbReference type="PATRIC" id="fig|470.1342.peg.3867"/>
<proteinExistence type="predicted"/>
<dbReference type="AlphaFoldDB" id="A0A0C4XXJ9"/>
<reference evidence="1" key="2">
    <citation type="journal article" date="2015" name="Antimicrob. Agents Chemother.">
        <title>Dissemination of blaOXA-23 in Acinetobacter spp. in China: Main Roles of Conjugative Plasmid pAZJ221 and Transposon Tn2009.</title>
        <authorList>
            <person name="Liu L.L."/>
            <person name="Ji S.J."/>
            <person name="Ruan Z."/>
            <person name="Fu Y."/>
            <person name="Fu Y.Q."/>
            <person name="Wang Y.F."/>
            <person name="Yu Y.S."/>
        </authorList>
    </citation>
    <scope>NUCLEOTIDE SEQUENCE</scope>
    <source>
        <strain evidence="1">A221</strain>
        <plasmid evidence="1">pAZJ221</plasmid>
    </source>
</reference>
<protein>
    <submittedName>
        <fullName evidence="1">Conjugal transfer protein TraW</fullName>
    </submittedName>
</protein>
<geneLocation type="plasmid" evidence="1">
    <name>pAZJ221</name>
</geneLocation>
<keyword evidence="1" id="KW-0614">Plasmid</keyword>
<dbReference type="NCBIfam" id="TIGR02743">
    <property type="entry name" value="TraW"/>
    <property type="match status" value="1"/>
</dbReference>
<dbReference type="InterPro" id="IPR014114">
    <property type="entry name" value="TraW"/>
</dbReference>
<dbReference type="EMBL" id="KM922672">
    <property type="protein sequence ID" value="AJF79888.1"/>
    <property type="molecule type" value="Genomic_DNA"/>
</dbReference>
<gene>
    <name evidence="1" type="ORF">NG19_0052</name>
</gene>